<dbReference type="EC" id="4.2.1.33" evidence="10"/>
<dbReference type="InterPro" id="IPR015928">
    <property type="entry name" value="Aconitase/3IPM_dehydase_swvl"/>
</dbReference>
<evidence type="ECO:0000256" key="10">
    <source>
        <dbReference type="HAMAP-Rule" id="MF_01031"/>
    </source>
</evidence>
<feature type="domain" description="Aconitase A/isopropylmalate dehydratase small subunit swivel" evidence="11">
    <location>
        <begin position="1"/>
        <end position="119"/>
    </location>
</feature>
<evidence type="ECO:0000256" key="6">
    <source>
        <dbReference type="ARBA" id="ARBA00022430"/>
    </source>
</evidence>
<comment type="caution">
    <text evidence="12">The sequence shown here is derived from an EMBL/GenBank/DDBJ whole genome shotgun (WGS) entry which is preliminary data.</text>
</comment>
<dbReference type="InterPro" id="IPR000573">
    <property type="entry name" value="AconitaseA/IPMdHydase_ssu_swvl"/>
</dbReference>
<name>A0A9X3UQV5_9HYPH</name>
<comment type="subunit">
    <text evidence="5 10">Heterodimer of LeuC and LeuD.</text>
</comment>
<evidence type="ECO:0000256" key="3">
    <source>
        <dbReference type="ARBA" id="ARBA00004729"/>
    </source>
</evidence>
<keyword evidence="7 10" id="KW-0028">Amino-acid biosynthesis</keyword>
<dbReference type="SUPFAM" id="SSF52016">
    <property type="entry name" value="LeuD/IlvD-like"/>
    <property type="match status" value="1"/>
</dbReference>
<accession>A0A9X3UQV5</accession>
<reference evidence="12" key="1">
    <citation type="submission" date="2022-11" db="EMBL/GenBank/DDBJ databases">
        <title>Draft genome sequence of Hoeflea poritis E7-10 and Hoeflea prorocentri PM5-8, separated from scleractinian coral Porites lutea and marine dinoflagellate.</title>
        <authorList>
            <person name="Zhang G."/>
            <person name="Wei Q."/>
            <person name="Cai L."/>
        </authorList>
    </citation>
    <scope>NUCLEOTIDE SEQUENCE</scope>
    <source>
        <strain evidence="12">PM5-8</strain>
    </source>
</reference>
<evidence type="ECO:0000256" key="9">
    <source>
        <dbReference type="ARBA" id="ARBA00023304"/>
    </source>
</evidence>
<keyword evidence="9 10" id="KW-0100">Branched-chain amino acid biosynthesis</keyword>
<evidence type="ECO:0000256" key="7">
    <source>
        <dbReference type="ARBA" id="ARBA00022605"/>
    </source>
</evidence>
<dbReference type="RefSeq" id="WP_267993488.1">
    <property type="nucleotide sequence ID" value="NZ_JAPJZI010000002.1"/>
</dbReference>
<dbReference type="InterPro" id="IPR004431">
    <property type="entry name" value="3-IsopropMal_deHydase_ssu"/>
</dbReference>
<dbReference type="InterPro" id="IPR050075">
    <property type="entry name" value="LeuD"/>
</dbReference>
<dbReference type="EMBL" id="JAPJZI010000002">
    <property type="protein sequence ID" value="MDA5401504.1"/>
    <property type="molecule type" value="Genomic_DNA"/>
</dbReference>
<keyword evidence="6 10" id="KW-0432">Leucine biosynthesis</keyword>
<evidence type="ECO:0000256" key="1">
    <source>
        <dbReference type="ARBA" id="ARBA00000491"/>
    </source>
</evidence>
<dbReference type="Gene3D" id="3.20.19.10">
    <property type="entry name" value="Aconitase, domain 4"/>
    <property type="match status" value="1"/>
</dbReference>
<dbReference type="GO" id="GO:0009098">
    <property type="term" value="P:L-leucine biosynthetic process"/>
    <property type="evidence" value="ECO:0007669"/>
    <property type="project" value="UniProtKB-UniRule"/>
</dbReference>
<evidence type="ECO:0000313" key="13">
    <source>
        <dbReference type="Proteomes" id="UP001151234"/>
    </source>
</evidence>
<evidence type="ECO:0000256" key="4">
    <source>
        <dbReference type="ARBA" id="ARBA00009845"/>
    </source>
</evidence>
<comment type="pathway">
    <text evidence="3 10">Amino-acid biosynthesis; L-leucine biosynthesis; L-leucine from 3-methyl-2-oxobutanoate: step 2/4.</text>
</comment>
<dbReference type="PANTHER" id="PTHR43345:SF5">
    <property type="entry name" value="3-ISOPROPYLMALATE DEHYDRATASE SMALL SUBUNIT"/>
    <property type="match status" value="1"/>
</dbReference>
<dbReference type="NCBIfam" id="TIGR00171">
    <property type="entry name" value="leuD"/>
    <property type="match status" value="1"/>
</dbReference>
<dbReference type="InterPro" id="IPR033940">
    <property type="entry name" value="IPMI_Swivel"/>
</dbReference>
<evidence type="ECO:0000313" key="12">
    <source>
        <dbReference type="EMBL" id="MDA5401504.1"/>
    </source>
</evidence>
<comment type="similarity">
    <text evidence="4 10">Belongs to the LeuD family. LeuD type 1 subfamily.</text>
</comment>
<protein>
    <recommendedName>
        <fullName evidence="10">3-isopropylmalate dehydratase small subunit</fullName>
        <ecNumber evidence="10">4.2.1.33</ecNumber>
    </recommendedName>
    <alternativeName>
        <fullName evidence="10">Alpha-IPM isomerase</fullName>
        <shortName evidence="10">IPMI</shortName>
    </alternativeName>
    <alternativeName>
        <fullName evidence="10">Isopropylmalate isomerase</fullName>
    </alternativeName>
</protein>
<dbReference type="NCBIfam" id="NF002458">
    <property type="entry name" value="PRK01641.1"/>
    <property type="match status" value="1"/>
</dbReference>
<dbReference type="GO" id="GO:0009316">
    <property type="term" value="C:3-isopropylmalate dehydratase complex"/>
    <property type="evidence" value="ECO:0007669"/>
    <property type="project" value="InterPro"/>
</dbReference>
<keyword evidence="8 10" id="KW-0456">Lyase</keyword>
<evidence type="ECO:0000256" key="2">
    <source>
        <dbReference type="ARBA" id="ARBA00002695"/>
    </source>
</evidence>
<keyword evidence="13" id="KW-1185">Reference proteome</keyword>
<dbReference type="Pfam" id="PF00694">
    <property type="entry name" value="Aconitase_C"/>
    <property type="match status" value="1"/>
</dbReference>
<dbReference type="AlphaFoldDB" id="A0A9X3UQV5"/>
<dbReference type="GO" id="GO:0003861">
    <property type="term" value="F:3-isopropylmalate dehydratase activity"/>
    <property type="evidence" value="ECO:0007669"/>
    <property type="project" value="UniProtKB-UniRule"/>
</dbReference>
<dbReference type="Proteomes" id="UP001151234">
    <property type="component" value="Unassembled WGS sequence"/>
</dbReference>
<evidence type="ECO:0000259" key="11">
    <source>
        <dbReference type="Pfam" id="PF00694"/>
    </source>
</evidence>
<evidence type="ECO:0000256" key="8">
    <source>
        <dbReference type="ARBA" id="ARBA00023239"/>
    </source>
</evidence>
<dbReference type="HAMAP" id="MF_01031">
    <property type="entry name" value="LeuD_type1"/>
    <property type="match status" value="1"/>
</dbReference>
<sequence length="214" mass="23964">MEKLTTLTSLAAPLLESNIDTDVIFPARFLLMLEREGIGQYAFHERRKHPDTPFILDTPPFDNARILVVGANFGTGSSREHAVWALADLGIRYVIAPSFGEIFHANCFKNGVLPITLEDPHMTALEAAASAMEPITIDLPEQTIRLQSGTEIEFHVDTHRKQALVGGLDEIGMILAEDRDVIDAFEASRSDEEPWLTLDEQHLAYLETKQRQKK</sequence>
<dbReference type="PANTHER" id="PTHR43345">
    <property type="entry name" value="3-ISOPROPYLMALATE DEHYDRATASE SMALL SUBUNIT 2-RELATED-RELATED"/>
    <property type="match status" value="1"/>
</dbReference>
<gene>
    <name evidence="10 12" type="primary">leuD</name>
    <name evidence="12" type="ORF">OQ273_23255</name>
</gene>
<comment type="catalytic activity">
    <reaction evidence="1 10">
        <text>(2R,3S)-3-isopropylmalate = (2S)-2-isopropylmalate</text>
        <dbReference type="Rhea" id="RHEA:32287"/>
        <dbReference type="ChEBI" id="CHEBI:1178"/>
        <dbReference type="ChEBI" id="CHEBI:35121"/>
        <dbReference type="EC" id="4.2.1.33"/>
    </reaction>
</comment>
<evidence type="ECO:0000256" key="5">
    <source>
        <dbReference type="ARBA" id="ARBA00011271"/>
    </source>
</evidence>
<organism evidence="12 13">
    <name type="scientific">Hoeflea prorocentri</name>
    <dbReference type="NCBI Taxonomy" id="1922333"/>
    <lineage>
        <taxon>Bacteria</taxon>
        <taxon>Pseudomonadati</taxon>
        <taxon>Pseudomonadota</taxon>
        <taxon>Alphaproteobacteria</taxon>
        <taxon>Hyphomicrobiales</taxon>
        <taxon>Rhizobiaceae</taxon>
        <taxon>Hoeflea</taxon>
    </lineage>
</organism>
<dbReference type="CDD" id="cd01577">
    <property type="entry name" value="IPMI_Swivel"/>
    <property type="match status" value="1"/>
</dbReference>
<comment type="function">
    <text evidence="2 10">Catalyzes the isomerization between 2-isopropylmalate and 3-isopropylmalate, via the formation of 2-isopropylmaleate.</text>
</comment>
<proteinExistence type="inferred from homology"/>